<dbReference type="Proteomes" id="UP000185904">
    <property type="component" value="Unassembled WGS sequence"/>
</dbReference>
<reference evidence="2 3" key="1">
    <citation type="submission" date="2016-03" db="EMBL/GenBank/DDBJ databases">
        <title>The draft genome sequence of Fonsecaea nubica causative agent of cutaneous subcutaneous infection in human host.</title>
        <authorList>
            <person name="Costa F."/>
            <person name="Sybren D.H."/>
            <person name="Raittz R.T."/>
            <person name="Weiss V.A."/>
            <person name="Leao A.C."/>
            <person name="Gomes R."/>
            <person name="De Souza E.M."/>
            <person name="Pedrosa F.O."/>
            <person name="Steffens M.B."/>
            <person name="Bombassaro A."/>
            <person name="Tadra-Sfeir M.Z."/>
            <person name="Moreno L.F."/>
            <person name="Najafzadeh M.J."/>
            <person name="Felipe M.S."/>
            <person name="Teixeira M."/>
            <person name="Sun J."/>
            <person name="Xi L."/>
            <person name="Castro M.A."/>
            <person name="Vicente V.A."/>
        </authorList>
    </citation>
    <scope>NUCLEOTIDE SEQUENCE [LARGE SCALE GENOMIC DNA]</scope>
    <source>
        <strain evidence="2 3">CBS 269.64</strain>
    </source>
</reference>
<dbReference type="OrthoDB" id="10554164at2759"/>
<name>A0A178BQ04_9EURO</name>
<feature type="compositionally biased region" description="Basic residues" evidence="1">
    <location>
        <begin position="1"/>
        <end position="11"/>
    </location>
</feature>
<dbReference type="AlphaFoldDB" id="A0A178BQ04"/>
<feature type="region of interest" description="Disordered" evidence="1">
    <location>
        <begin position="132"/>
        <end position="151"/>
    </location>
</feature>
<comment type="caution">
    <text evidence="2">The sequence shown here is derived from an EMBL/GenBank/DDBJ whole genome shotgun (WGS) entry which is preliminary data.</text>
</comment>
<proteinExistence type="predicted"/>
<dbReference type="EMBL" id="LVCJ01000168">
    <property type="protein sequence ID" value="OAL19730.1"/>
    <property type="molecule type" value="Genomic_DNA"/>
</dbReference>
<evidence type="ECO:0000313" key="2">
    <source>
        <dbReference type="EMBL" id="OAL19730.1"/>
    </source>
</evidence>
<dbReference type="RefSeq" id="XP_022494196.1">
    <property type="nucleotide sequence ID" value="XM_022649830.1"/>
</dbReference>
<feature type="region of interest" description="Disordered" evidence="1">
    <location>
        <begin position="1"/>
        <end position="81"/>
    </location>
</feature>
<feature type="compositionally biased region" description="Basic and acidic residues" evidence="1">
    <location>
        <begin position="47"/>
        <end position="62"/>
    </location>
</feature>
<keyword evidence="3" id="KW-1185">Reference proteome</keyword>
<organism evidence="2 3">
    <name type="scientific">Fonsecaea nubica</name>
    <dbReference type="NCBI Taxonomy" id="856822"/>
    <lineage>
        <taxon>Eukaryota</taxon>
        <taxon>Fungi</taxon>
        <taxon>Dikarya</taxon>
        <taxon>Ascomycota</taxon>
        <taxon>Pezizomycotina</taxon>
        <taxon>Eurotiomycetes</taxon>
        <taxon>Chaetothyriomycetidae</taxon>
        <taxon>Chaetothyriales</taxon>
        <taxon>Herpotrichiellaceae</taxon>
        <taxon>Fonsecaea</taxon>
    </lineage>
</organism>
<feature type="compositionally biased region" description="Polar residues" evidence="1">
    <location>
        <begin position="19"/>
        <end position="28"/>
    </location>
</feature>
<evidence type="ECO:0000256" key="1">
    <source>
        <dbReference type="SAM" id="MobiDB-lite"/>
    </source>
</evidence>
<accession>A0A178BQ04</accession>
<sequence>MKHGRASKNKGKAPYLSGKRTNQTSTVSVVIPSKHTRRESTVSGDIPSKRMRADDNDTKTSDTGDDSEAFWGPPPELPGLRPVEEKDFRSEGYVCLCFWTPDECWLAIRICRPDTDPSVADLLEGHIREAEEWDKENAQEESEAEHGTPRERFLKENRPALWYSDEDGQRLDGYDFAQPRYADETFSSYSWVPQMSCRQFDEAFARENNLPFVDLAIEHLAAFRAAQRQAELEIPAVKEEMPAHDQHANNNAGPIKVEAQASPAPLHRVPETLTTEPGPMNPANVVTDPSKWKDHFPNTTVEAALAAGASWDELVARAEVAAHTQSLLRREKWTRPLSKLTRQLSQWPPPRG</sequence>
<protein>
    <submittedName>
        <fullName evidence="2">Uncharacterized protein</fullName>
    </submittedName>
</protein>
<gene>
    <name evidence="2" type="ORF">AYO20_11584</name>
</gene>
<evidence type="ECO:0000313" key="3">
    <source>
        <dbReference type="Proteomes" id="UP000185904"/>
    </source>
</evidence>
<dbReference type="GeneID" id="34594962"/>